<dbReference type="NCBIfam" id="NF033668">
    <property type="entry name" value="rSAM_PA0069"/>
    <property type="match status" value="1"/>
</dbReference>
<dbReference type="SFLD" id="SFLDS00029">
    <property type="entry name" value="Radical_SAM"/>
    <property type="match status" value="1"/>
</dbReference>
<dbReference type="InterPro" id="IPR006638">
    <property type="entry name" value="Elp3/MiaA/NifB-like_rSAM"/>
</dbReference>
<protein>
    <submittedName>
        <fullName evidence="5">Radical SAM protein</fullName>
    </submittedName>
</protein>
<feature type="domain" description="Radical SAM core" evidence="4">
    <location>
        <begin position="55"/>
        <end position="292"/>
    </location>
</feature>
<evidence type="ECO:0000259" key="4">
    <source>
        <dbReference type="PROSITE" id="PS51918"/>
    </source>
</evidence>
<dbReference type="PANTHER" id="PTHR43432">
    <property type="entry name" value="SLR0285 PROTEIN"/>
    <property type="match status" value="1"/>
</dbReference>
<reference evidence="5 6" key="1">
    <citation type="journal article" date="2018" name="Nat. Biotechnol.">
        <title>A standardized bacterial taxonomy based on genome phylogeny substantially revises the tree of life.</title>
        <authorList>
            <person name="Parks D.H."/>
            <person name="Chuvochina M."/>
            <person name="Waite D.W."/>
            <person name="Rinke C."/>
            <person name="Skarshewski A."/>
            <person name="Chaumeil P.A."/>
            <person name="Hugenholtz P."/>
        </authorList>
    </citation>
    <scope>NUCLEOTIDE SEQUENCE [LARGE SCALE GENOMIC DNA]</scope>
    <source>
        <strain evidence="5">UBA9375</strain>
    </source>
</reference>
<dbReference type="GO" id="GO:0003824">
    <property type="term" value="F:catalytic activity"/>
    <property type="evidence" value="ECO:0007669"/>
    <property type="project" value="InterPro"/>
</dbReference>
<dbReference type="SMART" id="SM00729">
    <property type="entry name" value="Elp3"/>
    <property type="match status" value="1"/>
</dbReference>
<evidence type="ECO:0000256" key="2">
    <source>
        <dbReference type="ARBA" id="ARBA00023004"/>
    </source>
</evidence>
<sequence length="350" mass="39885">MRHGSNLNPPNRFESTYSEPDLEQLEWDDEYLSQPRRIEYIDDNSKSIVTENDSSDLNFRFSVNPYRGCAHGCSYCYARPFHEYLGYNAGLDFETKIMVKHDAAKLFRDFLSRSDWQPELIAFSGITDCYQPAEREFKLTRQCLEVASEANQPIGIVTKNALVVRDLELLTSMARRSLVHVSLSITTLDPQLAREMEPRTSIPAARLRSIRELSAAGVPTKVMVSPIIPGLNDHEVPEILKAAKEAGAMSASYILLRLPLTVKPVFEEWLERTQPARKERVLSRIRQTRDGKLNNSEFGSRQRGTGEIAEQIGSLFKVFCGKLELDRRLPALNYEQFKPPVTGKGQQWLF</sequence>
<gene>
    <name evidence="5" type="ORF">DIT97_17040</name>
</gene>
<dbReference type="PANTHER" id="PTHR43432:SF3">
    <property type="entry name" value="SLR0285 PROTEIN"/>
    <property type="match status" value="1"/>
</dbReference>
<keyword evidence="3" id="KW-0411">Iron-sulfur</keyword>
<accession>A0A3D3R734</accession>
<dbReference type="CDD" id="cd01335">
    <property type="entry name" value="Radical_SAM"/>
    <property type="match status" value="1"/>
</dbReference>
<dbReference type="GO" id="GO:0046872">
    <property type="term" value="F:metal ion binding"/>
    <property type="evidence" value="ECO:0007669"/>
    <property type="project" value="UniProtKB-KW"/>
</dbReference>
<name>A0A3D3R734_9PLAN</name>
<comment type="caution">
    <text evidence="5">The sequence shown here is derived from an EMBL/GenBank/DDBJ whole genome shotgun (WGS) entry which is preliminary data.</text>
</comment>
<dbReference type="Gene3D" id="3.80.30.30">
    <property type="match status" value="1"/>
</dbReference>
<organism evidence="5 6">
    <name type="scientific">Gimesia maris</name>
    <dbReference type="NCBI Taxonomy" id="122"/>
    <lineage>
        <taxon>Bacteria</taxon>
        <taxon>Pseudomonadati</taxon>
        <taxon>Planctomycetota</taxon>
        <taxon>Planctomycetia</taxon>
        <taxon>Planctomycetales</taxon>
        <taxon>Planctomycetaceae</taxon>
        <taxon>Gimesia</taxon>
    </lineage>
</organism>
<dbReference type="SUPFAM" id="SSF102114">
    <property type="entry name" value="Radical SAM enzymes"/>
    <property type="match status" value="1"/>
</dbReference>
<dbReference type="Pfam" id="PF04055">
    <property type="entry name" value="Radical_SAM"/>
    <property type="match status" value="1"/>
</dbReference>
<dbReference type="AlphaFoldDB" id="A0A3D3R734"/>
<dbReference type="PROSITE" id="PS51918">
    <property type="entry name" value="RADICAL_SAM"/>
    <property type="match status" value="1"/>
</dbReference>
<keyword evidence="2" id="KW-0408">Iron</keyword>
<proteinExistence type="predicted"/>
<dbReference type="InterPro" id="IPR058240">
    <property type="entry name" value="rSAM_sf"/>
</dbReference>
<evidence type="ECO:0000313" key="6">
    <source>
        <dbReference type="Proteomes" id="UP000263642"/>
    </source>
</evidence>
<dbReference type="InterPro" id="IPR007197">
    <property type="entry name" value="rSAM"/>
</dbReference>
<evidence type="ECO:0000256" key="1">
    <source>
        <dbReference type="ARBA" id="ARBA00022723"/>
    </source>
</evidence>
<dbReference type="GO" id="GO:0051536">
    <property type="term" value="F:iron-sulfur cluster binding"/>
    <property type="evidence" value="ECO:0007669"/>
    <property type="project" value="UniProtKB-KW"/>
</dbReference>
<dbReference type="EMBL" id="DQAY01000104">
    <property type="protein sequence ID" value="HCO24643.1"/>
    <property type="molecule type" value="Genomic_DNA"/>
</dbReference>
<dbReference type="SFLD" id="SFLDG01084">
    <property type="entry name" value="Uncharacterised_Radical_SAM_Su"/>
    <property type="match status" value="1"/>
</dbReference>
<evidence type="ECO:0000256" key="3">
    <source>
        <dbReference type="ARBA" id="ARBA00023014"/>
    </source>
</evidence>
<dbReference type="InterPro" id="IPR040086">
    <property type="entry name" value="MJ0683-like"/>
</dbReference>
<evidence type="ECO:0000313" key="5">
    <source>
        <dbReference type="EMBL" id="HCO24643.1"/>
    </source>
</evidence>
<dbReference type="Proteomes" id="UP000263642">
    <property type="component" value="Unassembled WGS sequence"/>
</dbReference>
<keyword evidence="1" id="KW-0479">Metal-binding</keyword>